<evidence type="ECO:0000256" key="15">
    <source>
        <dbReference type="SAM" id="MobiDB-lite"/>
    </source>
</evidence>
<dbReference type="InterPro" id="IPR045588">
    <property type="entry name" value="CLSTN_C"/>
</dbReference>
<dbReference type="GO" id="GO:0005509">
    <property type="term" value="F:calcium ion binding"/>
    <property type="evidence" value="ECO:0007669"/>
    <property type="project" value="UniProtKB-UniRule"/>
</dbReference>
<comment type="caution">
    <text evidence="18">The sequence shown here is derived from an EMBL/GenBank/DDBJ whole genome shotgun (WGS) entry which is preliminary data.</text>
</comment>
<sequence>MTEQLNAPRLESVTEEEGYRAIVNENDRTVMVTPRIKVVDARACSMEIVNKHHGEVPFEVRLVDEEKGEAVIEAKRELNCEKRRTYKFSIRAIGCNKLHSQNATVHLTVEDVNEYAPVFRQESYTVTINEGRLVDPIVQVEAIDHDCSPKYSKICKYEIIGGDKLASPFEIDANGNIKNTQPLSWKVSHNYILEIVAYDCGMKRSKPVLVNIKVNKVCQVGWKEMPERIEYIPGSAQRTLFPDAELILCEVPCETENVSVRLSLATHHIGKGCDRDTYSVASQRKLCGASDESVDLLPSPGIGTEWTRDLPTDEGHESDQIYEFDGATNSVVIPESTLNHNLTDNFTISFWMKHEPPADHNNKHIKEHIICNADDHKKNRHHYALFVRNCRLILLLRRECNQEDRNVFKPAEWRWKLADVCDNEWHHYAVIVNFPDVVLYVDGQRFKNSSNNPEIVDDWPLHPMKDVNTTLVVGACWEGKSSKMNFHFRGFLAGLSILRGKSENPDVLACLHRCKEGLQLPPSDTLDPGTEVSINSAATEILVEGKDAIDVEDMLSQISYINSREFPTPGRRSLRILTSVKCMSGKALKIPPVDAYIMVLPPEQPSITLNGTPNLAREYEAFIQGIELFSTVSVLVNHEAEPDEEQQQADDNVNGKQSLAYNNNNENKLQNVHKLDTCTVQVYPPLNPDHEYFRLPLNFMKHLGVRHKETKDGIVIYGADTVHNYQSILRQIVYFNRKPAYYLNRAFKLTCSELNGRFVSNDYIQTLTVIHPKLDSQPGLSSQKHSINSIEHTGHQSVSHVQIHEHKVEFKQSQVKNTAPNFLDNGLIDTGDSIGHTSPMTSRLSPIVVGHAVTVIIVVCVGFLVFMIVLGVIRIRAAHRRSNESRDEDQEMAWDDSSLTITVNPLDQIEREQESHPLQDEDEDSDSSDDGSSYREDGESSEDETEKAKARRELEWDDSTLNF</sequence>
<feature type="region of interest" description="Disordered" evidence="15">
    <location>
        <begin position="906"/>
        <end position="963"/>
    </location>
</feature>
<feature type="region of interest" description="Disordered" evidence="15">
    <location>
        <begin position="880"/>
        <end position="899"/>
    </location>
</feature>
<dbReference type="PRINTS" id="PR00205">
    <property type="entry name" value="CADHERIN"/>
</dbReference>
<dbReference type="SUPFAM" id="SSF49899">
    <property type="entry name" value="Concanavalin A-like lectins/glucanases"/>
    <property type="match status" value="1"/>
</dbReference>
<dbReference type="OrthoDB" id="10012272at2759"/>
<dbReference type="GO" id="GO:0051965">
    <property type="term" value="P:positive regulation of synapse assembly"/>
    <property type="evidence" value="ECO:0007669"/>
    <property type="project" value="TreeGrafter"/>
</dbReference>
<evidence type="ECO:0000256" key="9">
    <source>
        <dbReference type="ARBA" id="ARBA00023136"/>
    </source>
</evidence>
<evidence type="ECO:0000256" key="8">
    <source>
        <dbReference type="ARBA" id="ARBA00023018"/>
    </source>
</evidence>
<accession>A0A3S3QCK7</accession>
<evidence type="ECO:0000256" key="16">
    <source>
        <dbReference type="SAM" id="Phobius"/>
    </source>
</evidence>
<evidence type="ECO:0000256" key="12">
    <source>
        <dbReference type="ARBA" id="ARBA00035006"/>
    </source>
</evidence>
<dbReference type="Pfam" id="PF19699">
    <property type="entry name" value="CLSTN_C"/>
    <property type="match status" value="2"/>
</dbReference>
<keyword evidence="8" id="KW-0770">Synapse</keyword>
<dbReference type="GO" id="GO:0050806">
    <property type="term" value="P:positive regulation of synaptic transmission"/>
    <property type="evidence" value="ECO:0007669"/>
    <property type="project" value="TreeGrafter"/>
</dbReference>
<evidence type="ECO:0000313" key="18">
    <source>
        <dbReference type="EMBL" id="RWS17650.1"/>
    </source>
</evidence>
<keyword evidence="19" id="KW-1185">Reference proteome</keyword>
<feature type="compositionally biased region" description="Acidic residues" evidence="15">
    <location>
        <begin position="920"/>
        <end position="929"/>
    </location>
</feature>
<dbReference type="EMBL" id="NCKU01000050">
    <property type="protein sequence ID" value="RWS17650.1"/>
    <property type="molecule type" value="Genomic_DNA"/>
</dbReference>
<dbReference type="SMART" id="SM00112">
    <property type="entry name" value="CA"/>
    <property type="match status" value="2"/>
</dbReference>
<keyword evidence="6" id="KW-0130">Cell adhesion</keyword>
<keyword evidence="9 16" id="KW-0472">Membrane</keyword>
<evidence type="ECO:0000259" key="17">
    <source>
        <dbReference type="PROSITE" id="PS50268"/>
    </source>
</evidence>
<reference evidence="18 19" key="1">
    <citation type="journal article" date="2018" name="Gigascience">
        <title>Genomes of trombidid mites reveal novel predicted allergens and laterally-transferred genes associated with secondary metabolism.</title>
        <authorList>
            <person name="Dong X."/>
            <person name="Chaisiri K."/>
            <person name="Xia D."/>
            <person name="Armstrong S.D."/>
            <person name="Fang Y."/>
            <person name="Donnelly M.J."/>
            <person name="Kadowaki T."/>
            <person name="McGarry J.W."/>
            <person name="Darby A.C."/>
            <person name="Makepeace B.L."/>
        </authorList>
    </citation>
    <scope>NUCLEOTIDE SEQUENCE [LARGE SCALE GENOMIC DNA]</scope>
    <source>
        <strain evidence="18">UoL-WK</strain>
    </source>
</reference>
<dbReference type="CDD" id="cd11304">
    <property type="entry name" value="Cadherin_repeat"/>
    <property type="match status" value="2"/>
</dbReference>
<keyword evidence="2 16" id="KW-0812">Transmembrane</keyword>
<dbReference type="PANTHER" id="PTHR14139:SF2">
    <property type="entry name" value="CALSYNTENIN-1"/>
    <property type="match status" value="1"/>
</dbReference>
<dbReference type="STRING" id="1965070.A0A3S3QCK7"/>
<keyword evidence="4" id="KW-0677">Repeat</keyword>
<evidence type="ECO:0000256" key="4">
    <source>
        <dbReference type="ARBA" id="ARBA00022737"/>
    </source>
</evidence>
<evidence type="ECO:0000256" key="2">
    <source>
        <dbReference type="ARBA" id="ARBA00022692"/>
    </source>
</evidence>
<organism evidence="18 19">
    <name type="scientific">Dinothrombium tinctorium</name>
    <dbReference type="NCBI Taxonomy" id="1965070"/>
    <lineage>
        <taxon>Eukaryota</taxon>
        <taxon>Metazoa</taxon>
        <taxon>Ecdysozoa</taxon>
        <taxon>Arthropoda</taxon>
        <taxon>Chelicerata</taxon>
        <taxon>Arachnida</taxon>
        <taxon>Acari</taxon>
        <taxon>Acariformes</taxon>
        <taxon>Trombidiformes</taxon>
        <taxon>Prostigmata</taxon>
        <taxon>Anystina</taxon>
        <taxon>Parasitengona</taxon>
        <taxon>Trombidioidea</taxon>
        <taxon>Trombidiidae</taxon>
        <taxon>Dinothrombium</taxon>
    </lineage>
</organism>
<protein>
    <submittedName>
        <fullName evidence="18">Calsyntenin-1-like protein</fullName>
    </submittedName>
</protein>
<evidence type="ECO:0000256" key="7">
    <source>
        <dbReference type="ARBA" id="ARBA00022989"/>
    </source>
</evidence>
<dbReference type="InterPro" id="IPR015919">
    <property type="entry name" value="Cadherin-like_sf"/>
</dbReference>
<evidence type="ECO:0000256" key="11">
    <source>
        <dbReference type="ARBA" id="ARBA00023257"/>
    </source>
</evidence>
<dbReference type="Gene3D" id="2.60.40.60">
    <property type="entry name" value="Cadherins"/>
    <property type="match status" value="2"/>
</dbReference>
<feature type="domain" description="Cadherin" evidence="17">
    <location>
        <begin position="63"/>
        <end position="119"/>
    </location>
</feature>
<dbReference type="AlphaFoldDB" id="A0A3S3QCK7"/>
<proteinExistence type="inferred from homology"/>
<evidence type="ECO:0000256" key="14">
    <source>
        <dbReference type="PROSITE-ProRule" id="PRU00043"/>
    </source>
</evidence>
<evidence type="ECO:0000256" key="1">
    <source>
        <dbReference type="ARBA" id="ARBA00022475"/>
    </source>
</evidence>
<dbReference type="GO" id="GO:0045211">
    <property type="term" value="C:postsynaptic membrane"/>
    <property type="evidence" value="ECO:0007669"/>
    <property type="project" value="UniProtKB-SubCell"/>
</dbReference>
<dbReference type="Pfam" id="PF13385">
    <property type="entry name" value="Laminin_G_3"/>
    <property type="match status" value="1"/>
</dbReference>
<dbReference type="InterPro" id="IPR002126">
    <property type="entry name" value="Cadherin-like_dom"/>
</dbReference>
<keyword evidence="1" id="KW-1003">Cell membrane</keyword>
<feature type="compositionally biased region" description="Basic and acidic residues" evidence="15">
    <location>
        <begin position="908"/>
        <end position="919"/>
    </location>
</feature>
<keyword evidence="7 16" id="KW-1133">Transmembrane helix</keyword>
<gene>
    <name evidence="18" type="ORF">B4U79_02372</name>
</gene>
<dbReference type="FunFam" id="2.60.40.60:FF:000025">
    <property type="entry name" value="Calsyntenin 1"/>
    <property type="match status" value="1"/>
</dbReference>
<keyword evidence="10" id="KW-0325">Glycoprotein</keyword>
<evidence type="ECO:0000256" key="5">
    <source>
        <dbReference type="ARBA" id="ARBA00022837"/>
    </source>
</evidence>
<evidence type="ECO:0000256" key="6">
    <source>
        <dbReference type="ARBA" id="ARBA00022889"/>
    </source>
</evidence>
<dbReference type="PROSITE" id="PS50268">
    <property type="entry name" value="CADHERIN_2"/>
    <property type="match status" value="2"/>
</dbReference>
<dbReference type="Gene3D" id="2.60.120.200">
    <property type="match status" value="1"/>
</dbReference>
<keyword evidence="3" id="KW-0732">Signal</keyword>
<dbReference type="SUPFAM" id="SSF49313">
    <property type="entry name" value="Cadherin-like"/>
    <property type="match status" value="2"/>
</dbReference>
<name>A0A3S3QCK7_9ACAR</name>
<feature type="domain" description="Cadherin" evidence="17">
    <location>
        <begin position="120"/>
        <end position="228"/>
    </location>
</feature>
<dbReference type="PANTHER" id="PTHR14139">
    <property type="entry name" value="CALSYNTENIN"/>
    <property type="match status" value="1"/>
</dbReference>
<keyword evidence="5 14" id="KW-0106">Calcium</keyword>
<dbReference type="GO" id="GO:0005576">
    <property type="term" value="C:extracellular region"/>
    <property type="evidence" value="ECO:0007669"/>
    <property type="project" value="InterPro"/>
</dbReference>
<feature type="region of interest" description="Disordered" evidence="15">
    <location>
        <begin position="640"/>
        <end position="661"/>
    </location>
</feature>
<feature type="transmembrane region" description="Helical" evidence="16">
    <location>
        <begin position="848"/>
        <end position="873"/>
    </location>
</feature>
<comment type="subcellular location">
    <subcellularLocation>
        <location evidence="12">Postsynaptic cell membrane</location>
        <topology evidence="12">Single-pass type I membrane protein</topology>
    </subcellularLocation>
</comment>
<evidence type="ECO:0000256" key="13">
    <source>
        <dbReference type="ARBA" id="ARBA00035015"/>
    </source>
</evidence>
<dbReference type="Proteomes" id="UP000285301">
    <property type="component" value="Unassembled WGS sequence"/>
</dbReference>
<evidence type="ECO:0000313" key="19">
    <source>
        <dbReference type="Proteomes" id="UP000285301"/>
    </source>
</evidence>
<dbReference type="Pfam" id="PF00028">
    <property type="entry name" value="Cadherin"/>
    <property type="match status" value="1"/>
</dbReference>
<comment type="similarity">
    <text evidence="13">Belongs to the calsyntenin family.</text>
</comment>
<dbReference type="GO" id="GO:0007156">
    <property type="term" value="P:homophilic cell adhesion via plasma membrane adhesion molecules"/>
    <property type="evidence" value="ECO:0007669"/>
    <property type="project" value="InterPro"/>
</dbReference>
<keyword evidence="11" id="KW-0628">Postsynaptic cell membrane</keyword>
<evidence type="ECO:0000256" key="3">
    <source>
        <dbReference type="ARBA" id="ARBA00022729"/>
    </source>
</evidence>
<evidence type="ECO:0000256" key="10">
    <source>
        <dbReference type="ARBA" id="ARBA00023180"/>
    </source>
</evidence>
<dbReference type="GO" id="GO:0009986">
    <property type="term" value="C:cell surface"/>
    <property type="evidence" value="ECO:0007669"/>
    <property type="project" value="TreeGrafter"/>
</dbReference>
<dbReference type="InterPro" id="IPR013320">
    <property type="entry name" value="ConA-like_dom_sf"/>
</dbReference>